<feature type="compositionally biased region" description="Polar residues" evidence="1">
    <location>
        <begin position="43"/>
        <end position="57"/>
    </location>
</feature>
<feature type="signal peptide" evidence="2">
    <location>
        <begin position="1"/>
        <end position="21"/>
    </location>
</feature>
<evidence type="ECO:0000313" key="3">
    <source>
        <dbReference type="EMBL" id="AOZ95652.1"/>
    </source>
</evidence>
<evidence type="ECO:0000256" key="1">
    <source>
        <dbReference type="SAM" id="MobiDB-lite"/>
    </source>
</evidence>
<dbReference type="AlphaFoldDB" id="A0A1D9NZH8"/>
<accession>A0A1D9NZH8</accession>
<evidence type="ECO:0000313" key="4">
    <source>
        <dbReference type="Proteomes" id="UP000179284"/>
    </source>
</evidence>
<dbReference type="PROSITE" id="PS51257">
    <property type="entry name" value="PROKAR_LIPOPROTEIN"/>
    <property type="match status" value="1"/>
</dbReference>
<dbReference type="EMBL" id="CP017831">
    <property type="protein sequence ID" value="AOZ95652.1"/>
    <property type="molecule type" value="Genomic_DNA"/>
</dbReference>
<evidence type="ECO:0000256" key="2">
    <source>
        <dbReference type="SAM" id="SignalP"/>
    </source>
</evidence>
<dbReference type="RefSeq" id="WP_071175407.1">
    <property type="nucleotide sequence ID" value="NZ_CP017831.1"/>
</dbReference>
<keyword evidence="4" id="KW-1185">Reference proteome</keyword>
<sequence length="536" mass="59730">MMKKQFLAGIMSFTLAASMLAGCGKDTEIKESASGRSKEFESVDNSESSLEISSETAAENASIEDNIYEAFMNGDVKVKYQNLPSKGGDTLSDYLEDGKEYDINEIIKCIEDDHNTVDGDPKYCYIDCGEDGIKELLVKLDLDTSSSLSFILKEFDGKLKICYSGEAWERSELSISDTGMISSAGSAGATAHGGDFAFVNADGDYKFFYSSMTEGDPYSYYAYNEAGDMVTVKFEGLETEHFMITRYYIEDENGVDHPYYTYDMLDEDYSIITTDECFDESNPYMQRFIEAGIKVYKQNKIDEMLTKKAEEISYPGGYHPYSSDEEDNQYGISLVSMEHTDVSSLCPDDQFESCRDVSLNDITGDITEYVDGIKGTQFDGHLAVFRSKNDSGDIIYSFTVDGKEAGSCIHEAHDFKTIDYIQAKDIDGDGVAEILIVTYTYSSEPIIAVDFSALKYCQNRNAADGSSYGIDTCYHLNNDFSWGNAYFYIEHDEALTSGNVVYVSLEDSGLRVVVDKGEKVNGAYEFDTYDVVMKLG</sequence>
<protein>
    <submittedName>
        <fullName evidence="3">Uncharacterized protein</fullName>
    </submittedName>
</protein>
<organism evidence="3 4">
    <name type="scientific">Butyrivibrio hungatei</name>
    <dbReference type="NCBI Taxonomy" id="185008"/>
    <lineage>
        <taxon>Bacteria</taxon>
        <taxon>Bacillati</taxon>
        <taxon>Bacillota</taxon>
        <taxon>Clostridia</taxon>
        <taxon>Lachnospirales</taxon>
        <taxon>Lachnospiraceae</taxon>
        <taxon>Butyrivibrio</taxon>
    </lineage>
</organism>
<proteinExistence type="predicted"/>
<dbReference type="OrthoDB" id="1997149at2"/>
<reference evidence="4" key="1">
    <citation type="submission" date="2016-10" db="EMBL/GenBank/DDBJ databases">
        <title>The complete genome sequence of the rumen bacterium Butyrivibrio hungatei MB2003.</title>
        <authorList>
            <person name="Palevich N."/>
            <person name="Kelly W.J."/>
            <person name="Leahy S.C."/>
            <person name="Altermann E."/>
            <person name="Rakonjac J."/>
            <person name="Attwood G.T."/>
        </authorList>
    </citation>
    <scope>NUCLEOTIDE SEQUENCE [LARGE SCALE GENOMIC DNA]</scope>
    <source>
        <strain evidence="4">MB2003</strain>
    </source>
</reference>
<feature type="chain" id="PRO_5038642798" evidence="2">
    <location>
        <begin position="22"/>
        <end position="536"/>
    </location>
</feature>
<name>A0A1D9NZH8_9FIRM</name>
<feature type="compositionally biased region" description="Basic and acidic residues" evidence="1">
    <location>
        <begin position="31"/>
        <end position="41"/>
    </location>
</feature>
<dbReference type="Proteomes" id="UP000179284">
    <property type="component" value="Chromosome I"/>
</dbReference>
<feature type="region of interest" description="Disordered" evidence="1">
    <location>
        <begin position="31"/>
        <end position="57"/>
    </location>
</feature>
<keyword evidence="2" id="KW-0732">Signal</keyword>
<gene>
    <name evidence="3" type="ORF">bhn_I0618</name>
</gene>
<dbReference type="KEGG" id="bhu:bhn_I0618"/>